<dbReference type="InterPro" id="IPR003593">
    <property type="entry name" value="AAA+_ATPase"/>
</dbReference>
<dbReference type="Pfam" id="PF00005">
    <property type="entry name" value="ABC_tran"/>
    <property type="match status" value="1"/>
</dbReference>
<dbReference type="PROSITE" id="PS50893">
    <property type="entry name" value="ABC_TRANSPORTER_2"/>
    <property type="match status" value="1"/>
</dbReference>
<dbReference type="PANTHER" id="PTHR43582">
    <property type="entry name" value="LINEARMYCIN RESISTANCE ATP-BINDING PROTEIN LNRL"/>
    <property type="match status" value="1"/>
</dbReference>
<feature type="domain" description="ABC transporter" evidence="3">
    <location>
        <begin position="4"/>
        <end position="234"/>
    </location>
</feature>
<dbReference type="Gene3D" id="3.40.50.300">
    <property type="entry name" value="P-loop containing nucleotide triphosphate hydrolases"/>
    <property type="match status" value="1"/>
</dbReference>
<proteinExistence type="predicted"/>
<dbReference type="RefSeq" id="WP_221860470.1">
    <property type="nucleotide sequence ID" value="NZ_JAIKTU010000005.1"/>
</dbReference>
<organism evidence="4 5">
    <name type="scientific">Clostridium sardiniense</name>
    <name type="common">Clostridium absonum</name>
    <dbReference type="NCBI Taxonomy" id="29369"/>
    <lineage>
        <taxon>Bacteria</taxon>
        <taxon>Bacillati</taxon>
        <taxon>Bacillota</taxon>
        <taxon>Clostridia</taxon>
        <taxon>Eubacteriales</taxon>
        <taxon>Clostridiaceae</taxon>
        <taxon>Clostridium</taxon>
    </lineage>
</organism>
<comment type="caution">
    <text evidence="4">The sequence shown here is derived from an EMBL/GenBank/DDBJ whole genome shotgun (WGS) entry which is preliminary data.</text>
</comment>
<protein>
    <submittedName>
        <fullName evidence="4">ABC transporter ATP-binding protein</fullName>
    </submittedName>
</protein>
<dbReference type="GO" id="GO:0005524">
    <property type="term" value="F:ATP binding"/>
    <property type="evidence" value="ECO:0007669"/>
    <property type="project" value="UniProtKB-KW"/>
</dbReference>
<accession>A0ABS7KWW2</accession>
<gene>
    <name evidence="4" type="ORF">K5V21_07520</name>
</gene>
<dbReference type="Proteomes" id="UP001299068">
    <property type="component" value="Unassembled WGS sequence"/>
</dbReference>
<dbReference type="SUPFAM" id="SSF52540">
    <property type="entry name" value="P-loop containing nucleoside triphosphate hydrolases"/>
    <property type="match status" value="1"/>
</dbReference>
<dbReference type="EMBL" id="JAIKTU010000005">
    <property type="protein sequence ID" value="MBY0755303.1"/>
    <property type="molecule type" value="Genomic_DNA"/>
</dbReference>
<dbReference type="SMART" id="SM00382">
    <property type="entry name" value="AAA"/>
    <property type="match status" value="1"/>
</dbReference>
<evidence type="ECO:0000313" key="4">
    <source>
        <dbReference type="EMBL" id="MBY0755303.1"/>
    </source>
</evidence>
<sequence>MYAIEIKDLVKKYGDFLAVDNISLKIEKGRIYGLLGPNGAGKSTAINIICGLIRGTSGNIIMNGVDITKSMKGQNKKIGLVPQEVALYWDFTAEENLKFFGEIYGLKGSVLKERVEEALEFTGLMDVRKKLAKEFSGGMLRRLNIACALVHRPEIIIMDEPTVGIDPQSRNHILQSVKKLNEKGVTIIYTTHYMEEVETLCEEIAIIDHGKVIVQGTKEELKNIVSDTRNLHLLVDNGAIIEINELKKVKGVQEVLINENEIKIASSKEVNNLSNIIDKVNELGVNIFDIGYKEITLETVFLTLTGRSLRD</sequence>
<dbReference type="InterPro" id="IPR003439">
    <property type="entry name" value="ABC_transporter-like_ATP-bd"/>
</dbReference>
<dbReference type="PROSITE" id="PS00211">
    <property type="entry name" value="ABC_TRANSPORTER_1"/>
    <property type="match status" value="1"/>
</dbReference>
<keyword evidence="5" id="KW-1185">Reference proteome</keyword>
<evidence type="ECO:0000256" key="1">
    <source>
        <dbReference type="ARBA" id="ARBA00022741"/>
    </source>
</evidence>
<dbReference type="InterPro" id="IPR027417">
    <property type="entry name" value="P-loop_NTPase"/>
</dbReference>
<keyword evidence="2 4" id="KW-0067">ATP-binding</keyword>
<dbReference type="InterPro" id="IPR017871">
    <property type="entry name" value="ABC_transporter-like_CS"/>
</dbReference>
<evidence type="ECO:0000259" key="3">
    <source>
        <dbReference type="PROSITE" id="PS50893"/>
    </source>
</evidence>
<keyword evidence="1" id="KW-0547">Nucleotide-binding</keyword>
<dbReference type="PANTHER" id="PTHR43582:SF2">
    <property type="entry name" value="LINEARMYCIN RESISTANCE ATP-BINDING PROTEIN LNRL"/>
    <property type="match status" value="1"/>
</dbReference>
<name>A0ABS7KWW2_CLOSR</name>
<reference evidence="4 5" key="1">
    <citation type="journal article" date="2021" name="Cell Host Microbe">
        <title>in vivo commensal control of Clostridioides difficile virulence.</title>
        <authorList>
            <person name="Girinathan B.P."/>
            <person name="Dibenedetto N."/>
            <person name="Worley J.N."/>
            <person name="Peltier J."/>
            <person name="Arrieta-Ortiz M.L."/>
            <person name="Rupa Christinal Immanuel S."/>
            <person name="Lavin R."/>
            <person name="Delaney M.L."/>
            <person name="Cummins C."/>
            <person name="Hoffmann M."/>
            <person name="Luo Y."/>
            <person name="Gonzalez-Escalona N."/>
            <person name="Allard M."/>
            <person name="Onderdonk A.B."/>
            <person name="Gerber G.K."/>
            <person name="Sonenshein A.L."/>
            <person name="Baliga N."/>
            <person name="Dupuy B."/>
            <person name="Bry L."/>
        </authorList>
    </citation>
    <scope>NUCLEOTIDE SEQUENCE [LARGE SCALE GENOMIC DNA]</scope>
    <source>
        <strain evidence="4 5">DSM 599</strain>
    </source>
</reference>
<evidence type="ECO:0000256" key="2">
    <source>
        <dbReference type="ARBA" id="ARBA00022840"/>
    </source>
</evidence>
<evidence type="ECO:0000313" key="5">
    <source>
        <dbReference type="Proteomes" id="UP001299068"/>
    </source>
</evidence>